<dbReference type="PRINTS" id="PR01607">
    <property type="entry name" value="APYRASEFAMLY"/>
</dbReference>
<dbReference type="GO" id="GO:0030288">
    <property type="term" value="C:outer membrane-bounded periplasmic space"/>
    <property type="evidence" value="ECO:0007669"/>
    <property type="project" value="TreeGrafter"/>
</dbReference>
<dbReference type="GO" id="GO:0000166">
    <property type="term" value="F:nucleotide binding"/>
    <property type="evidence" value="ECO:0007669"/>
    <property type="project" value="UniProtKB-KW"/>
</dbReference>
<comment type="similarity">
    <text evidence="2">Belongs to the 5'-nucleotidase family.</text>
</comment>
<dbReference type="SUPFAM" id="SSF56300">
    <property type="entry name" value="Metallo-dependent phosphatases"/>
    <property type="match status" value="1"/>
</dbReference>
<dbReference type="AlphaFoldDB" id="A0A0B2C1V9"/>
<dbReference type="SUPFAM" id="SSF55816">
    <property type="entry name" value="5'-nucleotidase (syn. UDP-sugar hydrolase), C-terminal domain"/>
    <property type="match status" value="1"/>
</dbReference>
<evidence type="ECO:0000259" key="4">
    <source>
        <dbReference type="Pfam" id="PF02872"/>
    </source>
</evidence>
<dbReference type="Pfam" id="PF00149">
    <property type="entry name" value="Metallophos"/>
    <property type="match status" value="1"/>
</dbReference>
<dbReference type="OrthoDB" id="9803927at2"/>
<evidence type="ECO:0000313" key="5">
    <source>
        <dbReference type="EMBL" id="KHL26160.1"/>
    </source>
</evidence>
<feature type="signal peptide" evidence="2">
    <location>
        <begin position="1"/>
        <end position="20"/>
    </location>
</feature>
<feature type="domain" description="Calcineurin-like phosphoesterase" evidence="3">
    <location>
        <begin position="41"/>
        <end position="296"/>
    </location>
</feature>
<dbReference type="PANTHER" id="PTHR11575">
    <property type="entry name" value="5'-NUCLEOTIDASE-RELATED"/>
    <property type="match status" value="1"/>
</dbReference>
<accession>A0A0B2C1V9</accession>
<keyword evidence="6" id="KW-1185">Reference proteome</keyword>
<gene>
    <name evidence="5" type="ORF">PK98_06550</name>
</gene>
<dbReference type="EMBL" id="JTDN01000001">
    <property type="protein sequence ID" value="KHL26160.1"/>
    <property type="molecule type" value="Genomic_DNA"/>
</dbReference>
<name>A0A0B2C1V9_9SPHN</name>
<sequence length="567" mass="58256">MFRPLAPCLLLSPAILLALGACTTLPTPSPAGGQQATATLQILGLNDLHGNLEVPTQPTTWFGTPANVPGGQQTAVLGGAARLGAQLAAMRQGQPNTVTVAAGDLISASPLVSSYYLDEPSIAALSQMGLELAAVGNHEFDRGTAELTRLQQGGCEQNTPKQPCALEPFTGATFQYLAANVLDESGATLFPGTALRQFGDVTVGFIGMTLKETAQVSSPAGTAGWRFADEAETANRLAAELRAGGADLVVLLLHQGATVEGMFRADDCAGLDGPVLPILERLTPAIPLVVSGHTHNAYVCRMPLAGGGERLLTSAGRYGGFVTDIRAGRDAAGRWTMNAVNVPVTGVAGEQTGIAALVARYADATRAVSDRVIGRIDGSLGRGEQVDSPLARLVADAQLAATSGAERGGADIAFINQGGVRAAFQPAADGTVTFGQLYALQPFGNTLEVLELTGADLVALLEQQFREGQDGGTILIPSRGFTFVFDPALPVGRRITSATLGGAAIDPARTYRITVNNFLASGGDGFTVLPTARNVAHGGVDLDALTAFITGDVAVDPVARVTQAPGA</sequence>
<dbReference type="Gene3D" id="3.90.780.10">
    <property type="entry name" value="5'-Nucleotidase, C-terminal domain"/>
    <property type="match status" value="1"/>
</dbReference>
<dbReference type="GO" id="GO:0008253">
    <property type="term" value="F:5'-nucleotidase activity"/>
    <property type="evidence" value="ECO:0007669"/>
    <property type="project" value="TreeGrafter"/>
</dbReference>
<dbReference type="InterPro" id="IPR006179">
    <property type="entry name" value="5_nucleotidase/apyrase"/>
</dbReference>
<organism evidence="5 6">
    <name type="scientific">Croceibacterium mercuriale</name>
    <dbReference type="NCBI Taxonomy" id="1572751"/>
    <lineage>
        <taxon>Bacteria</taxon>
        <taxon>Pseudomonadati</taxon>
        <taxon>Pseudomonadota</taxon>
        <taxon>Alphaproteobacteria</taxon>
        <taxon>Sphingomonadales</taxon>
        <taxon>Erythrobacteraceae</taxon>
        <taxon>Croceibacterium</taxon>
    </lineage>
</organism>
<keyword evidence="1 2" id="KW-0732">Signal</keyword>
<proteinExistence type="inferred from homology"/>
<evidence type="ECO:0000256" key="2">
    <source>
        <dbReference type="RuleBase" id="RU362119"/>
    </source>
</evidence>
<dbReference type="GO" id="GO:0008768">
    <property type="term" value="F:UDP-sugar diphosphatase activity"/>
    <property type="evidence" value="ECO:0007669"/>
    <property type="project" value="TreeGrafter"/>
</dbReference>
<dbReference type="InterPro" id="IPR008334">
    <property type="entry name" value="5'-Nucleotdase_C"/>
</dbReference>
<dbReference type="InterPro" id="IPR029052">
    <property type="entry name" value="Metallo-depent_PP-like"/>
</dbReference>
<dbReference type="RefSeq" id="WP_039095184.1">
    <property type="nucleotide sequence ID" value="NZ_JTDN01000001.1"/>
</dbReference>
<evidence type="ECO:0000313" key="6">
    <source>
        <dbReference type="Proteomes" id="UP000030988"/>
    </source>
</evidence>
<protein>
    <submittedName>
        <fullName evidence="5">Uncharacterized protein</fullName>
    </submittedName>
</protein>
<dbReference type="InterPro" id="IPR004843">
    <property type="entry name" value="Calcineurin-like_PHP"/>
</dbReference>
<dbReference type="InterPro" id="IPR036907">
    <property type="entry name" value="5'-Nucleotdase_C_sf"/>
</dbReference>
<reference evidence="5 6" key="1">
    <citation type="submission" date="2014-11" db="EMBL/GenBank/DDBJ databases">
        <title>Draft genome sequence of Kirrobacter mercurialis.</title>
        <authorList>
            <person name="Coil D.A."/>
            <person name="Eisen J.A."/>
        </authorList>
    </citation>
    <scope>NUCLEOTIDE SEQUENCE [LARGE SCALE GENOMIC DNA]</scope>
    <source>
        <strain evidence="5 6">Coronado</strain>
    </source>
</reference>
<evidence type="ECO:0000256" key="1">
    <source>
        <dbReference type="ARBA" id="ARBA00022729"/>
    </source>
</evidence>
<dbReference type="Gene3D" id="3.60.21.10">
    <property type="match status" value="1"/>
</dbReference>
<keyword evidence="2" id="KW-0547">Nucleotide-binding</keyword>
<dbReference type="Proteomes" id="UP000030988">
    <property type="component" value="Unassembled WGS sequence"/>
</dbReference>
<dbReference type="PROSITE" id="PS51257">
    <property type="entry name" value="PROKAR_LIPOPROTEIN"/>
    <property type="match status" value="1"/>
</dbReference>
<dbReference type="PANTHER" id="PTHR11575:SF24">
    <property type="entry name" value="5'-NUCLEOTIDASE"/>
    <property type="match status" value="1"/>
</dbReference>
<dbReference type="Pfam" id="PF02872">
    <property type="entry name" value="5_nucleotid_C"/>
    <property type="match status" value="1"/>
</dbReference>
<evidence type="ECO:0000259" key="3">
    <source>
        <dbReference type="Pfam" id="PF00149"/>
    </source>
</evidence>
<feature type="domain" description="5'-Nucleotidase C-terminal" evidence="4">
    <location>
        <begin position="373"/>
        <end position="529"/>
    </location>
</feature>
<dbReference type="GO" id="GO:0009166">
    <property type="term" value="P:nucleotide catabolic process"/>
    <property type="evidence" value="ECO:0007669"/>
    <property type="project" value="InterPro"/>
</dbReference>
<comment type="caution">
    <text evidence="5">The sequence shown here is derived from an EMBL/GenBank/DDBJ whole genome shotgun (WGS) entry which is preliminary data.</text>
</comment>
<feature type="chain" id="PRO_5005109824" evidence="2">
    <location>
        <begin position="21"/>
        <end position="567"/>
    </location>
</feature>
<keyword evidence="2" id="KW-0378">Hydrolase</keyword>
<dbReference type="STRING" id="1572751.PK98_06550"/>